<name>A0A841IRI7_9ACTN</name>
<proteinExistence type="inferred from homology"/>
<sequence>MRVFVRLALRRLLVLPVMLLGVSMLVFVVLQFSPNDPAYNALGVGASAEARAAYAAEHGLDQPLPVQYVRFLGQLLQGDLGMTAPPATPVSERIADAFPLTLQLTLLGMGGAIVFALAMGLAGALWRDRWPDQVTRVVSIACIALPPFWLAILLIQQFSLGLGLFPTGGYVPPEDSIWKWLVALTLPAASVAVPIGAQLSRLVRTSMVEELDRDYVRTATGNGLPRWLVLRGALRNALITPMTVLGWRFGYAMGGAVVIETIFNLPGMGQLLLIGVTNGDVALVQGAVLTVAIALLVVNLVIDLLYVVVNPRIREV</sequence>
<accession>A0A841IRI7</accession>
<feature type="transmembrane region" description="Helical" evidence="7">
    <location>
        <begin position="283"/>
        <end position="309"/>
    </location>
</feature>
<dbReference type="GO" id="GO:0005886">
    <property type="term" value="C:plasma membrane"/>
    <property type="evidence" value="ECO:0007669"/>
    <property type="project" value="UniProtKB-SubCell"/>
</dbReference>
<dbReference type="InterPro" id="IPR000515">
    <property type="entry name" value="MetI-like"/>
</dbReference>
<dbReference type="Pfam" id="PF00528">
    <property type="entry name" value="BPD_transp_1"/>
    <property type="match status" value="1"/>
</dbReference>
<organism evidence="9 10">
    <name type="scientific">Nocardiopsis algeriensis</name>
    <dbReference type="NCBI Taxonomy" id="1478215"/>
    <lineage>
        <taxon>Bacteria</taxon>
        <taxon>Bacillati</taxon>
        <taxon>Actinomycetota</taxon>
        <taxon>Actinomycetes</taxon>
        <taxon>Streptosporangiales</taxon>
        <taxon>Nocardiopsidaceae</taxon>
        <taxon>Nocardiopsis</taxon>
    </lineage>
</organism>
<dbReference type="EMBL" id="JACHJO010000008">
    <property type="protein sequence ID" value="MBB6120854.1"/>
    <property type="molecule type" value="Genomic_DNA"/>
</dbReference>
<gene>
    <name evidence="9" type="ORF">FHS13_002815</name>
</gene>
<evidence type="ECO:0000313" key="9">
    <source>
        <dbReference type="EMBL" id="MBB6120854.1"/>
    </source>
</evidence>
<keyword evidence="3" id="KW-1003">Cell membrane</keyword>
<feature type="transmembrane region" description="Helical" evidence="7">
    <location>
        <begin position="106"/>
        <end position="126"/>
    </location>
</feature>
<dbReference type="SUPFAM" id="SSF161098">
    <property type="entry name" value="MetI-like"/>
    <property type="match status" value="1"/>
</dbReference>
<evidence type="ECO:0000256" key="5">
    <source>
        <dbReference type="ARBA" id="ARBA00022989"/>
    </source>
</evidence>
<evidence type="ECO:0000313" key="10">
    <source>
        <dbReference type="Proteomes" id="UP000536604"/>
    </source>
</evidence>
<reference evidence="9 10" key="1">
    <citation type="submission" date="2020-08" db="EMBL/GenBank/DDBJ databases">
        <title>Genomic Encyclopedia of Type Strains, Phase III (KMG-III): the genomes of soil and plant-associated and newly described type strains.</title>
        <authorList>
            <person name="Whitman W."/>
        </authorList>
    </citation>
    <scope>NUCLEOTIDE SEQUENCE [LARGE SCALE GENOMIC DNA]</scope>
    <source>
        <strain evidence="9 10">CECT 8712</strain>
    </source>
</reference>
<dbReference type="InterPro" id="IPR035906">
    <property type="entry name" value="MetI-like_sf"/>
</dbReference>
<keyword evidence="10" id="KW-1185">Reference proteome</keyword>
<keyword evidence="6 7" id="KW-0472">Membrane</keyword>
<evidence type="ECO:0000256" key="1">
    <source>
        <dbReference type="ARBA" id="ARBA00004651"/>
    </source>
</evidence>
<dbReference type="PANTHER" id="PTHR43163">
    <property type="entry name" value="DIPEPTIDE TRANSPORT SYSTEM PERMEASE PROTEIN DPPB-RELATED"/>
    <property type="match status" value="1"/>
</dbReference>
<evidence type="ECO:0000256" key="7">
    <source>
        <dbReference type="RuleBase" id="RU363032"/>
    </source>
</evidence>
<dbReference type="Proteomes" id="UP000536604">
    <property type="component" value="Unassembled WGS sequence"/>
</dbReference>
<evidence type="ECO:0000256" key="3">
    <source>
        <dbReference type="ARBA" id="ARBA00022475"/>
    </source>
</evidence>
<dbReference type="RefSeq" id="WP_184292277.1">
    <property type="nucleotide sequence ID" value="NZ_JACHJO010000008.1"/>
</dbReference>
<feature type="transmembrane region" description="Helical" evidence="7">
    <location>
        <begin position="12"/>
        <end position="32"/>
    </location>
</feature>
<dbReference type="GO" id="GO:0071916">
    <property type="term" value="F:dipeptide transmembrane transporter activity"/>
    <property type="evidence" value="ECO:0007669"/>
    <property type="project" value="TreeGrafter"/>
</dbReference>
<evidence type="ECO:0000256" key="4">
    <source>
        <dbReference type="ARBA" id="ARBA00022692"/>
    </source>
</evidence>
<protein>
    <submittedName>
        <fullName evidence="9">Peptide/nickel transport system permease protein</fullName>
    </submittedName>
</protein>
<keyword evidence="2 7" id="KW-0813">Transport</keyword>
<feature type="transmembrane region" description="Helical" evidence="7">
    <location>
        <begin position="177"/>
        <end position="197"/>
    </location>
</feature>
<dbReference type="PROSITE" id="PS50928">
    <property type="entry name" value="ABC_TM1"/>
    <property type="match status" value="1"/>
</dbReference>
<comment type="similarity">
    <text evidence="7">Belongs to the binding-protein-dependent transport system permease family.</text>
</comment>
<feature type="transmembrane region" description="Helical" evidence="7">
    <location>
        <begin position="245"/>
        <end position="263"/>
    </location>
</feature>
<comment type="subcellular location">
    <subcellularLocation>
        <location evidence="1 7">Cell membrane</location>
        <topology evidence="1 7">Multi-pass membrane protein</topology>
    </subcellularLocation>
</comment>
<dbReference type="InterPro" id="IPR045621">
    <property type="entry name" value="BPD_transp_1_N"/>
</dbReference>
<evidence type="ECO:0000256" key="6">
    <source>
        <dbReference type="ARBA" id="ARBA00023136"/>
    </source>
</evidence>
<feature type="domain" description="ABC transmembrane type-1" evidence="8">
    <location>
        <begin position="98"/>
        <end position="306"/>
    </location>
</feature>
<keyword evidence="5 7" id="KW-1133">Transmembrane helix</keyword>
<feature type="transmembrane region" description="Helical" evidence="7">
    <location>
        <begin position="138"/>
        <end position="165"/>
    </location>
</feature>
<dbReference type="Gene3D" id="1.10.3720.10">
    <property type="entry name" value="MetI-like"/>
    <property type="match status" value="1"/>
</dbReference>
<dbReference type="CDD" id="cd06261">
    <property type="entry name" value="TM_PBP2"/>
    <property type="match status" value="1"/>
</dbReference>
<dbReference type="PANTHER" id="PTHR43163:SF6">
    <property type="entry name" value="DIPEPTIDE TRANSPORT SYSTEM PERMEASE PROTEIN DPPB-RELATED"/>
    <property type="match status" value="1"/>
</dbReference>
<dbReference type="AlphaFoldDB" id="A0A841IRI7"/>
<keyword evidence="4 7" id="KW-0812">Transmembrane</keyword>
<evidence type="ECO:0000259" key="8">
    <source>
        <dbReference type="PROSITE" id="PS50928"/>
    </source>
</evidence>
<evidence type="ECO:0000256" key="2">
    <source>
        <dbReference type="ARBA" id="ARBA00022448"/>
    </source>
</evidence>
<comment type="caution">
    <text evidence="9">The sequence shown here is derived from an EMBL/GenBank/DDBJ whole genome shotgun (WGS) entry which is preliminary data.</text>
</comment>
<dbReference type="Pfam" id="PF19300">
    <property type="entry name" value="BPD_transp_1_N"/>
    <property type="match status" value="1"/>
</dbReference>